<evidence type="ECO:0000256" key="1">
    <source>
        <dbReference type="ARBA" id="ARBA00004196"/>
    </source>
</evidence>
<accession>A0A1V1I0A0</accession>
<dbReference type="Pfam" id="PF01497">
    <property type="entry name" value="Peripla_BP_2"/>
    <property type="match status" value="1"/>
</dbReference>
<dbReference type="InterPro" id="IPR051313">
    <property type="entry name" value="Bact_iron-sidero_bind"/>
</dbReference>
<evidence type="ECO:0000259" key="6">
    <source>
        <dbReference type="PROSITE" id="PS50983"/>
    </source>
</evidence>
<feature type="coiled-coil region" evidence="5">
    <location>
        <begin position="164"/>
        <end position="191"/>
    </location>
</feature>
<keyword evidence="3" id="KW-0813">Transport</keyword>
<dbReference type="CDD" id="cd01140">
    <property type="entry name" value="FatB"/>
    <property type="match status" value="1"/>
</dbReference>
<dbReference type="GO" id="GO:0030288">
    <property type="term" value="C:outer membrane-bounded periplasmic space"/>
    <property type="evidence" value="ECO:0007669"/>
    <property type="project" value="TreeGrafter"/>
</dbReference>
<sequence length="314" mass="34358">MNKKAAIIAGVAIVGLIGAFALSGKNKIQDTEVKGTEVVTVQDENGTIEVSKNPERVVTFDYGTLDILDNMGVDVIGLPKKSVPEYLSKYKDDAYGDVGGLKEPDFEAINELNPDLIIISGRQADMYDKFAEIATTVYLSVDGSDYLNDFSRNLDVLGKIFGKEDFVKENLDNLTKQMDEVKAIAQEKNVNALTTMVDEGSISVFSDKSRFGLIYNQLGVTNKDDKIEESSHGQQVTFEYLVEQNPEYIFVIDKGSATGGEGTAKALFDNDLMKSTDAYKNGKIVYLDSAAWYVVAGGLDSTQTMINNVKDALK</sequence>
<evidence type="ECO:0000313" key="8">
    <source>
        <dbReference type="Proteomes" id="UP000245622"/>
    </source>
</evidence>
<dbReference type="RefSeq" id="WP_180703344.1">
    <property type="nucleotide sequence ID" value="NZ_JAVSGX010000023.1"/>
</dbReference>
<keyword evidence="8" id="KW-1185">Reference proteome</keyword>
<dbReference type="SUPFAM" id="SSF53807">
    <property type="entry name" value="Helical backbone' metal receptor"/>
    <property type="match status" value="1"/>
</dbReference>
<comment type="subcellular location">
    <subcellularLocation>
        <location evidence="1">Cell envelope</location>
    </subcellularLocation>
</comment>
<dbReference type="PANTHER" id="PTHR30532:SF28">
    <property type="entry name" value="PETROBACTIN-BINDING PROTEIN YCLQ"/>
    <property type="match status" value="1"/>
</dbReference>
<proteinExistence type="inferred from homology"/>
<reference evidence="7 8" key="1">
    <citation type="submission" date="2014-04" db="EMBL/GenBank/DDBJ databases">
        <authorList>
            <person name="Hornung B.V."/>
        </authorList>
    </citation>
    <scope>NUCLEOTIDE SEQUENCE [LARGE SCALE GENOMIC DNA]</scope>
    <source>
        <strain evidence="7 8">CRIB</strain>
    </source>
</reference>
<dbReference type="GeneID" id="82205073"/>
<dbReference type="Proteomes" id="UP000245622">
    <property type="component" value="Chromosome 1"/>
</dbReference>
<dbReference type="GO" id="GO:1901678">
    <property type="term" value="P:iron coordination entity transport"/>
    <property type="evidence" value="ECO:0007669"/>
    <property type="project" value="UniProtKB-ARBA"/>
</dbReference>
<dbReference type="PROSITE" id="PS50983">
    <property type="entry name" value="FE_B12_PBP"/>
    <property type="match status" value="1"/>
</dbReference>
<name>A0A1V1I0A0_9FIRM</name>
<keyword evidence="4" id="KW-0732">Signal</keyword>
<comment type="similarity">
    <text evidence="2">Belongs to the bacterial solute-binding protein 8 family.</text>
</comment>
<dbReference type="KEGG" id="ril:CRIB_895"/>
<dbReference type="EMBL" id="LN555523">
    <property type="protein sequence ID" value="CED93646.1"/>
    <property type="molecule type" value="Genomic_DNA"/>
</dbReference>
<evidence type="ECO:0000256" key="5">
    <source>
        <dbReference type="SAM" id="Coils"/>
    </source>
</evidence>
<dbReference type="AlphaFoldDB" id="A0A1V1I0A0"/>
<feature type="domain" description="Fe/B12 periplasmic-binding" evidence="6">
    <location>
        <begin position="56"/>
        <end position="314"/>
    </location>
</feature>
<dbReference type="InterPro" id="IPR033870">
    <property type="entry name" value="FatB"/>
</dbReference>
<evidence type="ECO:0000313" key="7">
    <source>
        <dbReference type="EMBL" id="CED93646.1"/>
    </source>
</evidence>
<evidence type="ECO:0000256" key="2">
    <source>
        <dbReference type="ARBA" id="ARBA00008814"/>
    </source>
</evidence>
<evidence type="ECO:0000256" key="3">
    <source>
        <dbReference type="ARBA" id="ARBA00022448"/>
    </source>
</evidence>
<keyword evidence="5" id="KW-0175">Coiled coil</keyword>
<evidence type="ECO:0000256" key="4">
    <source>
        <dbReference type="ARBA" id="ARBA00022729"/>
    </source>
</evidence>
<gene>
    <name evidence="7" type="ORF">CRIB_895</name>
</gene>
<dbReference type="PANTHER" id="PTHR30532">
    <property type="entry name" value="IRON III DICITRATE-BINDING PERIPLASMIC PROTEIN"/>
    <property type="match status" value="1"/>
</dbReference>
<protein>
    <submittedName>
        <fullName evidence="7">Ferric anguibactin-binding protein</fullName>
    </submittedName>
</protein>
<dbReference type="InterPro" id="IPR002491">
    <property type="entry name" value="ABC_transptr_periplasmic_BD"/>
</dbReference>
<dbReference type="Gene3D" id="3.40.50.1980">
    <property type="entry name" value="Nitrogenase molybdenum iron protein domain"/>
    <property type="match status" value="2"/>
</dbReference>
<organism evidence="7 8">
    <name type="scientific">Romboutsia ilealis</name>
    <dbReference type="NCBI Taxonomy" id="1115758"/>
    <lineage>
        <taxon>Bacteria</taxon>
        <taxon>Bacillati</taxon>
        <taxon>Bacillota</taxon>
        <taxon>Clostridia</taxon>
        <taxon>Peptostreptococcales</taxon>
        <taxon>Peptostreptococcaceae</taxon>
        <taxon>Romboutsia</taxon>
    </lineage>
</organism>